<proteinExistence type="predicted"/>
<keyword evidence="1" id="KW-0732">Signal</keyword>
<evidence type="ECO:0000313" key="2">
    <source>
        <dbReference type="EMBL" id="PXV93741.1"/>
    </source>
</evidence>
<sequence>MKRIKAYSVVLIMLMLITGCSLKSFDADTNTVYVKKDGTVMQALIEDFGESYYDSKELEELINENVSAYNGDTDKVKVEKYNVNDNVAKLITSFSSASDYAKFNNVEFFAGTISDAKSEEYDFNQEFTAIEDKNTVGAETIKSLTQYKVVIFEENVQIKTDSKILYLSDNATLVGEKTAKLTDDAEGLGYIVYE</sequence>
<evidence type="ECO:0000313" key="3">
    <source>
        <dbReference type="Proteomes" id="UP000247523"/>
    </source>
</evidence>
<dbReference type="Proteomes" id="UP000247523">
    <property type="component" value="Unassembled WGS sequence"/>
</dbReference>
<reference evidence="2 3" key="1">
    <citation type="submission" date="2018-05" db="EMBL/GenBank/DDBJ databases">
        <title>Genomic Encyclopedia of Type Strains, Phase IV (KMG-IV): sequencing the most valuable type-strain genomes for metagenomic binning, comparative biology and taxonomic classification.</title>
        <authorList>
            <person name="Goeker M."/>
        </authorList>
    </citation>
    <scope>NUCLEOTIDE SEQUENCE [LARGE SCALE GENOMIC DNA]</scope>
    <source>
        <strain evidence="2 3">DSM 28816</strain>
    </source>
</reference>
<protein>
    <submittedName>
        <fullName evidence="2">Uncharacterized protein</fullName>
    </submittedName>
</protein>
<dbReference type="PROSITE" id="PS51257">
    <property type="entry name" value="PROKAR_LIPOPROTEIN"/>
    <property type="match status" value="1"/>
</dbReference>
<feature type="signal peptide" evidence="1">
    <location>
        <begin position="1"/>
        <end position="26"/>
    </location>
</feature>
<dbReference type="AlphaFoldDB" id="A0A318EQK0"/>
<feature type="chain" id="PRO_5039597121" evidence="1">
    <location>
        <begin position="27"/>
        <end position="194"/>
    </location>
</feature>
<accession>A0A318EQK0</accession>
<evidence type="ECO:0000256" key="1">
    <source>
        <dbReference type="SAM" id="SignalP"/>
    </source>
</evidence>
<comment type="caution">
    <text evidence="2">The sequence shown here is derived from an EMBL/GenBank/DDBJ whole genome shotgun (WGS) entry which is preliminary data.</text>
</comment>
<dbReference type="EMBL" id="QICS01000002">
    <property type="protein sequence ID" value="PXV93741.1"/>
    <property type="molecule type" value="Genomic_DNA"/>
</dbReference>
<dbReference type="RefSeq" id="WP_110290597.1">
    <property type="nucleotide sequence ID" value="NZ_QICS01000002.1"/>
</dbReference>
<gene>
    <name evidence="2" type="ORF">C8E03_102516</name>
</gene>
<name>A0A318EQK0_9FIRM</name>
<organism evidence="2 3">
    <name type="scientific">Lachnotalea glycerini</name>
    <dbReference type="NCBI Taxonomy" id="1763509"/>
    <lineage>
        <taxon>Bacteria</taxon>
        <taxon>Bacillati</taxon>
        <taxon>Bacillota</taxon>
        <taxon>Clostridia</taxon>
        <taxon>Lachnospirales</taxon>
        <taxon>Lachnospiraceae</taxon>
        <taxon>Lachnotalea</taxon>
    </lineage>
</organism>